<evidence type="ECO:0000256" key="7">
    <source>
        <dbReference type="ARBA" id="ARBA00023114"/>
    </source>
</evidence>
<comment type="similarity">
    <text evidence="1 10">Belongs to the alphaproteobacteria porin family.</text>
</comment>
<keyword evidence="9 10" id="KW-0998">Cell outer membrane</keyword>
<keyword evidence="2 10" id="KW-0813">Transport</keyword>
<comment type="subcellular location">
    <subcellularLocation>
        <location evidence="10">Cell outer membrane</location>
        <topology evidence="10">Multi-pass membrane protein</topology>
    </subcellularLocation>
</comment>
<dbReference type="GO" id="GO:0006811">
    <property type="term" value="P:monoatomic ion transport"/>
    <property type="evidence" value="ECO:0007669"/>
    <property type="project" value="UniProtKB-KW"/>
</dbReference>
<organism evidence="11 12">
    <name type="scientific">Rhizobium jaguaris</name>
    <dbReference type="NCBI Taxonomy" id="1312183"/>
    <lineage>
        <taxon>Bacteria</taxon>
        <taxon>Pseudomonadati</taxon>
        <taxon>Pseudomonadota</taxon>
        <taxon>Alphaproteobacteria</taxon>
        <taxon>Hyphomicrobiales</taxon>
        <taxon>Rhizobiaceae</taxon>
        <taxon>Rhizobium/Agrobacterium group</taxon>
        <taxon>Rhizobium</taxon>
    </lineage>
</organism>
<comment type="domain">
    <text evidence="10">Consists of 16-stranded beta-barrel sheets, with large surface-exposed loops, that form a transmembrane pore at the center of each barrel. The pore is partially ocluded by a peptide loop that folds into the pore lumen.</text>
</comment>
<keyword evidence="12" id="KW-1185">Reference proteome</keyword>
<evidence type="ECO:0000256" key="1">
    <source>
        <dbReference type="ARBA" id="ARBA00009521"/>
    </source>
</evidence>
<name>A0A387G9B2_9HYPH</name>
<proteinExistence type="inferred from homology"/>
<keyword evidence="11" id="KW-0614">Plasmid</keyword>
<keyword evidence="5 10" id="KW-0732">Signal</keyword>
<geneLocation type="plasmid" evidence="12">
    <name>prccge525b</name>
</geneLocation>
<dbReference type="Proteomes" id="UP000282195">
    <property type="component" value="Plasmid pRCCGE525b"/>
</dbReference>
<evidence type="ECO:0000256" key="10">
    <source>
        <dbReference type="RuleBase" id="RU364005"/>
    </source>
</evidence>
<dbReference type="OrthoDB" id="7801681at2"/>
<keyword evidence="3 10" id="KW-1134">Transmembrane beta strand</keyword>
<dbReference type="GO" id="GO:0015288">
    <property type="term" value="F:porin activity"/>
    <property type="evidence" value="ECO:0007669"/>
    <property type="project" value="UniProtKB-KW"/>
</dbReference>
<dbReference type="GO" id="GO:0009279">
    <property type="term" value="C:cell outer membrane"/>
    <property type="evidence" value="ECO:0007669"/>
    <property type="project" value="UniProtKB-SubCell"/>
</dbReference>
<evidence type="ECO:0000256" key="8">
    <source>
        <dbReference type="ARBA" id="ARBA00023136"/>
    </source>
</evidence>
<keyword evidence="7 10" id="KW-0626">Porin</keyword>
<dbReference type="KEGG" id="rjg:CCGE525_34770"/>
<dbReference type="SUPFAM" id="SSF56935">
    <property type="entry name" value="Porins"/>
    <property type="match status" value="1"/>
</dbReference>
<dbReference type="Pfam" id="PF02530">
    <property type="entry name" value="Porin_2"/>
    <property type="match status" value="1"/>
</dbReference>
<evidence type="ECO:0000256" key="4">
    <source>
        <dbReference type="ARBA" id="ARBA00022692"/>
    </source>
</evidence>
<evidence type="ECO:0000256" key="9">
    <source>
        <dbReference type="ARBA" id="ARBA00023237"/>
    </source>
</evidence>
<evidence type="ECO:0000256" key="3">
    <source>
        <dbReference type="ARBA" id="ARBA00022452"/>
    </source>
</evidence>
<dbReference type="EMBL" id="CP032696">
    <property type="protein sequence ID" value="AYG63986.1"/>
    <property type="molecule type" value="Genomic_DNA"/>
</dbReference>
<comment type="function">
    <text evidence="10">Forms passive diffusion pores that allow small molecular weight hydrophilic materials across the outer membrane.</text>
</comment>
<feature type="signal peptide" evidence="10">
    <location>
        <begin position="1"/>
        <end position="22"/>
    </location>
</feature>
<sequence>MNIRSLLLGSIASLSVAPSVSAVNGVVALEPEPVEYVHICDSYGKGYFYIPGAETCMQLGGMVRTQASSYNPYAPVEPSGTTWLTRSELYINATTDTEFGPLKTTTTLRFDYTDDSNTMGADLPVAHISLGGFLIGRAGSQYNDWIGYAGNVINPDVIGNGPIKLNQLSYFYDGGNGIFGVVSIEDSLSTNLNPNSADHYAPDPVVGLGYKVGPWSLRVVGGYDSVVEEGAIKARVDADFGLLGAFLMGAWNTDGSKINKFANGDVTGSTGDWALWTGSTVKINDRLSWNTQFAYADNKTFQAASNVEWFVTRDLKIEPEVSYVNYDRINVDSWAGALRVQRSF</sequence>
<dbReference type="InterPro" id="IPR003684">
    <property type="entry name" value="Porin_alphabac"/>
</dbReference>
<dbReference type="RefSeq" id="WP_120708882.1">
    <property type="nucleotide sequence ID" value="NZ_CP032696.1"/>
</dbReference>
<feature type="chain" id="PRO_5017099500" description="Porin" evidence="10">
    <location>
        <begin position="23"/>
        <end position="344"/>
    </location>
</feature>
<protein>
    <recommendedName>
        <fullName evidence="10">Porin</fullName>
    </recommendedName>
</protein>
<dbReference type="GO" id="GO:0046930">
    <property type="term" value="C:pore complex"/>
    <property type="evidence" value="ECO:0007669"/>
    <property type="project" value="UniProtKB-KW"/>
</dbReference>
<evidence type="ECO:0000313" key="12">
    <source>
        <dbReference type="Proteomes" id="UP000282195"/>
    </source>
</evidence>
<keyword evidence="8 10" id="KW-0472">Membrane</keyword>
<dbReference type="AlphaFoldDB" id="A0A387G9B2"/>
<evidence type="ECO:0000313" key="11">
    <source>
        <dbReference type="EMBL" id="AYG63986.1"/>
    </source>
</evidence>
<keyword evidence="4 10" id="KW-0812">Transmembrane</keyword>
<evidence type="ECO:0000256" key="2">
    <source>
        <dbReference type="ARBA" id="ARBA00022448"/>
    </source>
</evidence>
<evidence type="ECO:0000256" key="5">
    <source>
        <dbReference type="ARBA" id="ARBA00022729"/>
    </source>
</evidence>
<gene>
    <name evidence="11" type="ORF">CCGE525_34770</name>
</gene>
<keyword evidence="6 10" id="KW-0406">Ion transport</keyword>
<accession>A0A387G9B2</accession>
<reference evidence="11 12" key="1">
    <citation type="submission" date="2018-10" db="EMBL/GenBank/DDBJ databases">
        <title>Rhizobium etli, R. leguminosarum and a new Rhizobium genospecies from Phaseolus dumosus.</title>
        <authorList>
            <person name="Ramirez-Puebla S.T."/>
            <person name="Rogel-Hernandez M.A."/>
            <person name="Guerrero G."/>
            <person name="Ormeno-Orrillo E."/>
            <person name="Martinez-Romero J.C."/>
            <person name="Negrete-Yankelevich S."/>
            <person name="Martinez-Romero E."/>
        </authorList>
    </citation>
    <scope>NUCLEOTIDE SEQUENCE [LARGE SCALE GENOMIC DNA]</scope>
    <source>
        <strain evidence="11 12">CCGE525</strain>
        <plasmid evidence="12">prccge525b</plasmid>
    </source>
</reference>
<evidence type="ECO:0000256" key="6">
    <source>
        <dbReference type="ARBA" id="ARBA00023065"/>
    </source>
</evidence>